<organism evidence="1 2">
    <name type="scientific">Recurvomyces mirabilis</name>
    <dbReference type="NCBI Taxonomy" id="574656"/>
    <lineage>
        <taxon>Eukaryota</taxon>
        <taxon>Fungi</taxon>
        <taxon>Dikarya</taxon>
        <taxon>Ascomycota</taxon>
        <taxon>Pezizomycotina</taxon>
        <taxon>Dothideomycetes</taxon>
        <taxon>Dothideomycetidae</taxon>
        <taxon>Mycosphaerellales</taxon>
        <taxon>Teratosphaeriaceae</taxon>
        <taxon>Recurvomyces</taxon>
    </lineage>
</organism>
<dbReference type="AlphaFoldDB" id="A0AAE0WFC0"/>
<protein>
    <submittedName>
        <fullName evidence="1">Uncharacterized protein</fullName>
    </submittedName>
</protein>
<sequence length="401" mass="43276">MNSATLPEGGISFLTSVLQSYGLKVSNIDLSQYDPDCPFPYNNFLYDIIVGPLHATDGLLTEKPPSIQQHGCSALPPNINRRIANSEAQGLNHPIVVQNGIAAMALARQALNDTAYRSIVPEVYAWSPGSEGRNAQPGWSLMDHKSGVQVAETPDELSAPEREGVIRQIAEVFALIQGFEVPSTIAEVGGLGFDDQGNIVSGPMATCAAGPARNCGTLILERIRMAMEEAETHSAIRGWPEVGLRCWILTSHTSEAPLDDFATSFMEFEGNLPGPAAASKDKSSAVRWSAILSAKWKDLPLESKPKVDAVGDTSALHKMFRQAGVVIPQDIRAAAIVSSLLGLPEMIMPALLCNPVMAAGRKEEQRLRDREEAEGDLRSVVEELRKELSLYERMSSDASSA</sequence>
<comment type="caution">
    <text evidence="1">The sequence shown here is derived from an EMBL/GenBank/DDBJ whole genome shotgun (WGS) entry which is preliminary data.</text>
</comment>
<keyword evidence="2" id="KW-1185">Reference proteome</keyword>
<name>A0AAE0WFC0_9PEZI</name>
<dbReference type="EMBL" id="JAUTXT010000055">
    <property type="protein sequence ID" value="KAK3670536.1"/>
    <property type="molecule type" value="Genomic_DNA"/>
</dbReference>
<evidence type="ECO:0000313" key="2">
    <source>
        <dbReference type="Proteomes" id="UP001274830"/>
    </source>
</evidence>
<dbReference type="Proteomes" id="UP001274830">
    <property type="component" value="Unassembled WGS sequence"/>
</dbReference>
<evidence type="ECO:0000313" key="1">
    <source>
        <dbReference type="EMBL" id="KAK3670536.1"/>
    </source>
</evidence>
<proteinExistence type="predicted"/>
<accession>A0AAE0WFC0</accession>
<reference evidence="1" key="1">
    <citation type="submission" date="2023-07" db="EMBL/GenBank/DDBJ databases">
        <title>Black Yeasts Isolated from many extreme environments.</title>
        <authorList>
            <person name="Coleine C."/>
            <person name="Stajich J.E."/>
            <person name="Selbmann L."/>
        </authorList>
    </citation>
    <scope>NUCLEOTIDE SEQUENCE</scope>
    <source>
        <strain evidence="1">CCFEE 5485</strain>
    </source>
</reference>
<gene>
    <name evidence="1" type="ORF">LTR78_009640</name>
</gene>